<protein>
    <submittedName>
        <fullName evidence="2">Limonene-1,2-epoxide hydrolase</fullName>
    </submittedName>
</protein>
<dbReference type="Pfam" id="PF07858">
    <property type="entry name" value="LEH"/>
    <property type="match status" value="1"/>
</dbReference>
<dbReference type="SUPFAM" id="SSF54427">
    <property type="entry name" value="NTF2-like"/>
    <property type="match status" value="1"/>
</dbReference>
<proteinExistence type="predicted"/>
<dbReference type="AlphaFoldDB" id="A0A1X1WKL4"/>
<accession>A0A1X1WKL4</accession>
<feature type="domain" description="Limonene-1,2-epoxide hydrolase" evidence="1">
    <location>
        <begin position="7"/>
        <end position="122"/>
    </location>
</feature>
<reference evidence="2 3" key="1">
    <citation type="submission" date="2016-01" db="EMBL/GenBank/DDBJ databases">
        <title>The new phylogeny of the genus Mycobacterium.</title>
        <authorList>
            <person name="Tarcisio F."/>
            <person name="Conor M."/>
            <person name="Antonella G."/>
            <person name="Elisabetta G."/>
            <person name="Giulia F.S."/>
            <person name="Sara T."/>
            <person name="Anna F."/>
            <person name="Clotilde B."/>
            <person name="Roberto B."/>
            <person name="Veronica D.S."/>
            <person name="Fabio R."/>
            <person name="Monica P."/>
            <person name="Olivier J."/>
            <person name="Enrico T."/>
            <person name="Nicola S."/>
        </authorList>
    </citation>
    <scope>NUCLEOTIDE SEQUENCE [LARGE SCALE GENOMIC DNA]</scope>
    <source>
        <strain evidence="2 3">DSM 45541</strain>
    </source>
</reference>
<dbReference type="RefSeq" id="WP_085175850.1">
    <property type="nucleotide sequence ID" value="NZ_LQPC01000032.1"/>
</dbReference>
<name>A0A1X1WKL4_MYCIR</name>
<dbReference type="InterPro" id="IPR013100">
    <property type="entry name" value="LEH"/>
</dbReference>
<sequence length="124" mass="13811">MTRSPDEVVTEFCAKWANPDPTELAAHFTEDGVYHNIPMDPVTGREAIAAFIAKFTATVDGIDFRVHRQVSSGNLVFNERTDVMRFKDGRELPLPVAGVFDIVDGQIASWRDYFDMGTVTAGWS</sequence>
<evidence type="ECO:0000313" key="2">
    <source>
        <dbReference type="EMBL" id="ORV87100.1"/>
    </source>
</evidence>
<dbReference type="Gene3D" id="3.10.450.50">
    <property type="match status" value="1"/>
</dbReference>
<dbReference type="Proteomes" id="UP000193622">
    <property type="component" value="Unassembled WGS sequence"/>
</dbReference>
<keyword evidence="2" id="KW-0378">Hydrolase</keyword>
<dbReference type="InterPro" id="IPR032710">
    <property type="entry name" value="NTF2-like_dom_sf"/>
</dbReference>
<evidence type="ECO:0000259" key="1">
    <source>
        <dbReference type="Pfam" id="PF07858"/>
    </source>
</evidence>
<gene>
    <name evidence="2" type="ORF">AWC12_18185</name>
</gene>
<dbReference type="EMBL" id="LQPC01000032">
    <property type="protein sequence ID" value="ORV87100.1"/>
    <property type="molecule type" value="Genomic_DNA"/>
</dbReference>
<organism evidence="2 3">
    <name type="scientific">Mycolicibacterium iranicum</name>
    <name type="common">Mycobacterium iranicum</name>
    <dbReference type="NCBI Taxonomy" id="912594"/>
    <lineage>
        <taxon>Bacteria</taxon>
        <taxon>Bacillati</taxon>
        <taxon>Actinomycetota</taxon>
        <taxon>Actinomycetes</taxon>
        <taxon>Mycobacteriales</taxon>
        <taxon>Mycobacteriaceae</taxon>
        <taxon>Mycolicibacterium</taxon>
    </lineage>
</organism>
<dbReference type="GO" id="GO:0016787">
    <property type="term" value="F:hydrolase activity"/>
    <property type="evidence" value="ECO:0007669"/>
    <property type="project" value="UniProtKB-KW"/>
</dbReference>
<evidence type="ECO:0000313" key="3">
    <source>
        <dbReference type="Proteomes" id="UP000193622"/>
    </source>
</evidence>
<comment type="caution">
    <text evidence="2">The sequence shown here is derived from an EMBL/GenBank/DDBJ whole genome shotgun (WGS) entry which is preliminary data.</text>
</comment>